<feature type="domain" description="Peptidase M20 dimerisation" evidence="2">
    <location>
        <begin position="237"/>
        <end position="322"/>
    </location>
</feature>
<reference evidence="3 4" key="1">
    <citation type="submission" date="2017-06" db="EMBL/GenBank/DDBJ databases">
        <title>the draft geome sequence of Illustriluteabacillus marina B3227.</title>
        <authorList>
            <person name="He R.-H."/>
            <person name="Du Z.-J."/>
        </authorList>
    </citation>
    <scope>NUCLEOTIDE SEQUENCE [LARGE SCALE GENOMIC DNA]</scope>
    <source>
        <strain evidence="3 4">B3227</strain>
    </source>
</reference>
<dbReference type="PANTHER" id="PTHR30575">
    <property type="entry name" value="PEPTIDASE M20"/>
    <property type="match status" value="1"/>
</dbReference>
<dbReference type="GO" id="GO:0005737">
    <property type="term" value="C:cytoplasm"/>
    <property type="evidence" value="ECO:0007669"/>
    <property type="project" value="TreeGrafter"/>
</dbReference>
<dbReference type="GO" id="GO:0071713">
    <property type="term" value="F:para-aminobenzoyl-glutamate hydrolase activity"/>
    <property type="evidence" value="ECO:0007669"/>
    <property type="project" value="TreeGrafter"/>
</dbReference>
<dbReference type="PIRSF" id="PIRSF005962">
    <property type="entry name" value="Pept_M20D_amidohydro"/>
    <property type="match status" value="1"/>
</dbReference>
<dbReference type="InterPro" id="IPR052030">
    <property type="entry name" value="Peptidase_M20/M20A_hydrolases"/>
</dbReference>
<evidence type="ECO:0000313" key="4">
    <source>
        <dbReference type="Proteomes" id="UP000243524"/>
    </source>
</evidence>
<evidence type="ECO:0000259" key="2">
    <source>
        <dbReference type="Pfam" id="PF07687"/>
    </source>
</evidence>
<evidence type="ECO:0000313" key="3">
    <source>
        <dbReference type="EMBL" id="PKR77869.1"/>
    </source>
</evidence>
<feature type="binding site" evidence="1">
    <location>
        <position position="151"/>
    </location>
    <ligand>
        <name>Mn(2+)</name>
        <dbReference type="ChEBI" id="CHEBI:29035"/>
        <label>2</label>
    </ligand>
</feature>
<dbReference type="GO" id="GO:0016805">
    <property type="term" value="F:dipeptidase activity"/>
    <property type="evidence" value="ECO:0007669"/>
    <property type="project" value="TreeGrafter"/>
</dbReference>
<dbReference type="PANTHER" id="PTHR30575:SF3">
    <property type="entry name" value="PEPTIDASE M20 DIMERISATION DOMAIN-CONTAINING PROTEIN"/>
    <property type="match status" value="1"/>
</dbReference>
<dbReference type="OrthoDB" id="9776731at2"/>
<dbReference type="NCBIfam" id="TIGR01891">
    <property type="entry name" value="amidohydrolases"/>
    <property type="match status" value="1"/>
</dbReference>
<dbReference type="Pfam" id="PF07687">
    <property type="entry name" value="M20_dimer"/>
    <property type="match status" value="1"/>
</dbReference>
<dbReference type="AlphaFoldDB" id="A0A2I0QU85"/>
<dbReference type="InterPro" id="IPR036264">
    <property type="entry name" value="Bact_exopeptidase_dim_dom"/>
</dbReference>
<keyword evidence="1" id="KW-0464">Manganese</keyword>
<dbReference type="Proteomes" id="UP000243524">
    <property type="component" value="Unassembled WGS sequence"/>
</dbReference>
<organism evidence="3 4">
    <name type="scientific">Halalkalibacillus sediminis</name>
    <dbReference type="NCBI Taxonomy" id="2018042"/>
    <lineage>
        <taxon>Bacteria</taxon>
        <taxon>Bacillati</taxon>
        <taxon>Bacillota</taxon>
        <taxon>Bacilli</taxon>
        <taxon>Bacillales</taxon>
        <taxon>Bacillaceae</taxon>
        <taxon>Halalkalibacillus</taxon>
    </lineage>
</organism>
<keyword evidence="4" id="KW-1185">Reference proteome</keyword>
<comment type="cofactor">
    <cofactor evidence="1">
        <name>Mn(2+)</name>
        <dbReference type="ChEBI" id="CHEBI:29035"/>
    </cofactor>
    <text evidence="1">The Mn(2+) ion enhances activity.</text>
</comment>
<dbReference type="Pfam" id="PF01546">
    <property type="entry name" value="Peptidase_M20"/>
    <property type="match status" value="1"/>
</dbReference>
<keyword evidence="1" id="KW-0479">Metal-binding</keyword>
<dbReference type="InterPro" id="IPR011650">
    <property type="entry name" value="Peptidase_M20_dimer"/>
</dbReference>
<proteinExistence type="predicted"/>
<dbReference type="InterPro" id="IPR017439">
    <property type="entry name" value="Amidohydrolase"/>
</dbReference>
<feature type="binding site" evidence="1">
    <location>
        <position position="185"/>
    </location>
    <ligand>
        <name>Mn(2+)</name>
        <dbReference type="ChEBI" id="CHEBI:29035"/>
        <label>2</label>
    </ligand>
</feature>
<dbReference type="GO" id="GO:0046657">
    <property type="term" value="P:folic acid catabolic process"/>
    <property type="evidence" value="ECO:0007669"/>
    <property type="project" value="TreeGrafter"/>
</dbReference>
<dbReference type="SUPFAM" id="SSF53187">
    <property type="entry name" value="Zn-dependent exopeptidases"/>
    <property type="match status" value="1"/>
</dbReference>
<dbReference type="GO" id="GO:0046872">
    <property type="term" value="F:metal ion binding"/>
    <property type="evidence" value="ECO:0007669"/>
    <property type="project" value="UniProtKB-KW"/>
</dbReference>
<accession>A0A2I0QU85</accession>
<feature type="binding site" evidence="1">
    <location>
        <position position="209"/>
    </location>
    <ligand>
        <name>Mn(2+)</name>
        <dbReference type="ChEBI" id="CHEBI:29035"/>
        <label>2</label>
    </ligand>
</feature>
<dbReference type="SUPFAM" id="SSF55031">
    <property type="entry name" value="Bacterial exopeptidase dimerisation domain"/>
    <property type="match status" value="1"/>
</dbReference>
<protein>
    <submittedName>
        <fullName evidence="3">Peptidase M20</fullName>
    </submittedName>
</protein>
<evidence type="ECO:0000256" key="1">
    <source>
        <dbReference type="PIRSR" id="PIRSR005962-1"/>
    </source>
</evidence>
<dbReference type="Gene3D" id="3.40.630.10">
    <property type="entry name" value="Zn peptidases"/>
    <property type="match status" value="2"/>
</dbReference>
<feature type="binding site" evidence="1">
    <location>
        <position position="149"/>
    </location>
    <ligand>
        <name>Mn(2+)</name>
        <dbReference type="ChEBI" id="CHEBI:29035"/>
        <label>2</label>
    </ligand>
</feature>
<gene>
    <name evidence="3" type="ORF">CEY16_08040</name>
</gene>
<dbReference type="EMBL" id="PJNH01000002">
    <property type="protein sequence ID" value="PKR77869.1"/>
    <property type="molecule type" value="Genomic_DNA"/>
</dbReference>
<comment type="caution">
    <text evidence="3">The sequence shown here is derived from an EMBL/GenBank/DDBJ whole genome shotgun (WGS) entry which is preliminary data.</text>
</comment>
<dbReference type="InterPro" id="IPR002933">
    <property type="entry name" value="Peptidase_M20"/>
</dbReference>
<sequence length="439" mass="47524">MSSKIARFIDDNEEKLVQQRRLFHQHPEVGFTEYITTYEIYHFLRGMDCDLAIGKSVLSSDERMGVPASDLLELSEQRAKAYGVPEEFLEKIKGGHTGAVATFDTGRKGSHIALRFDIDALPVKEAGSSGHIPKNEGFNSCHNGEMHACAHDGHASIGLMVAKFLNENMDDLSGKFTLIFQPAEEGGRGAEPIVSNGWLDNVDYFFSGHIGVEDLPVGKVSATTAGFLASSKVDAYFIGKAAHAGLEPNAGKNALLAASASSIHLNGIARHKDGSTRINVGKIEAGSGRNVIADSGKIEFETRGSTSELDDYMMSEAERIIHSTAGLYGVESSLETVGKALNVSCDDDLIEVVRDSVKESSLIDEVRDVANLGASEDVTFMIEKVQKEHGKATFMVFHSPLKAGHHQSDFNFDEKVLSVGLETYLSVLTHLNNKESSSS</sequence>
<dbReference type="RefSeq" id="WP_101331477.1">
    <property type="nucleotide sequence ID" value="NZ_PJNH01000002.1"/>
</dbReference>
<feature type="binding site" evidence="1">
    <location>
        <position position="406"/>
    </location>
    <ligand>
        <name>Mn(2+)</name>
        <dbReference type="ChEBI" id="CHEBI:29035"/>
        <label>2</label>
    </ligand>
</feature>
<name>A0A2I0QU85_9BACI</name>